<comment type="caution">
    <text evidence="1">The sequence shown here is derived from an EMBL/GenBank/DDBJ whole genome shotgun (WGS) entry which is preliminary data.</text>
</comment>
<evidence type="ECO:0000313" key="1">
    <source>
        <dbReference type="EMBL" id="CAA2976069.1"/>
    </source>
</evidence>
<dbReference type="EMBL" id="CACTIH010002346">
    <property type="protein sequence ID" value="CAA2976069.1"/>
    <property type="molecule type" value="Genomic_DNA"/>
</dbReference>
<evidence type="ECO:0000313" key="2">
    <source>
        <dbReference type="Proteomes" id="UP000594638"/>
    </source>
</evidence>
<sequence>VVALPVCSGWMRLGGVHCRCVVGFDFGGFWFVCFASGNGVGFGGKVAVVIVEPILGYNDGGEVAVVWCK</sequence>
<name>A0A8S0RB07_OLEEU</name>
<feature type="non-terminal residue" evidence="1">
    <location>
        <position position="1"/>
    </location>
</feature>
<protein>
    <submittedName>
        <fullName evidence="1">Uncharacterized protein</fullName>
    </submittedName>
</protein>
<dbReference type="Proteomes" id="UP000594638">
    <property type="component" value="Unassembled WGS sequence"/>
</dbReference>
<dbReference type="Gramene" id="OE9A094791T1">
    <property type="protein sequence ID" value="OE9A094791C1"/>
    <property type="gene ID" value="OE9A094791"/>
</dbReference>
<organism evidence="1 2">
    <name type="scientific">Olea europaea subsp. europaea</name>
    <dbReference type="NCBI Taxonomy" id="158383"/>
    <lineage>
        <taxon>Eukaryota</taxon>
        <taxon>Viridiplantae</taxon>
        <taxon>Streptophyta</taxon>
        <taxon>Embryophyta</taxon>
        <taxon>Tracheophyta</taxon>
        <taxon>Spermatophyta</taxon>
        <taxon>Magnoliopsida</taxon>
        <taxon>eudicotyledons</taxon>
        <taxon>Gunneridae</taxon>
        <taxon>Pentapetalae</taxon>
        <taxon>asterids</taxon>
        <taxon>lamiids</taxon>
        <taxon>Lamiales</taxon>
        <taxon>Oleaceae</taxon>
        <taxon>Oleeae</taxon>
        <taxon>Olea</taxon>
    </lineage>
</organism>
<keyword evidence="2" id="KW-1185">Reference proteome</keyword>
<gene>
    <name evidence="1" type="ORF">OLEA9_A094791</name>
</gene>
<proteinExistence type="predicted"/>
<accession>A0A8S0RB07</accession>
<dbReference type="AlphaFoldDB" id="A0A8S0RB07"/>
<reference evidence="1 2" key="1">
    <citation type="submission" date="2019-12" db="EMBL/GenBank/DDBJ databases">
        <authorList>
            <person name="Alioto T."/>
            <person name="Alioto T."/>
            <person name="Gomez Garrido J."/>
        </authorList>
    </citation>
    <scope>NUCLEOTIDE SEQUENCE [LARGE SCALE GENOMIC DNA]</scope>
</reference>